<feature type="region of interest" description="Disordered" evidence="1">
    <location>
        <begin position="109"/>
        <end position="288"/>
    </location>
</feature>
<dbReference type="RefSeq" id="WP_139757106.1">
    <property type="nucleotide sequence ID" value="NZ_CP039852.1"/>
</dbReference>
<gene>
    <name evidence="2" type="ORF">FBQ74_13215</name>
</gene>
<accession>A0A5B7YF91</accession>
<evidence type="ECO:0000313" key="2">
    <source>
        <dbReference type="EMBL" id="QCZ94367.1"/>
    </source>
</evidence>
<dbReference type="KEGG" id="salk:FBQ74_13215"/>
<feature type="compositionally biased region" description="Basic and acidic residues" evidence="1">
    <location>
        <begin position="155"/>
        <end position="167"/>
    </location>
</feature>
<proteinExistence type="predicted"/>
<feature type="compositionally biased region" description="Low complexity" evidence="1">
    <location>
        <begin position="171"/>
        <end position="185"/>
    </location>
</feature>
<evidence type="ECO:0000313" key="3">
    <source>
        <dbReference type="Proteomes" id="UP000304912"/>
    </source>
</evidence>
<organism evidence="2 3">
    <name type="scientific">Salinimonas iocasae</name>
    <dbReference type="NCBI Taxonomy" id="2572577"/>
    <lineage>
        <taxon>Bacteria</taxon>
        <taxon>Pseudomonadati</taxon>
        <taxon>Pseudomonadota</taxon>
        <taxon>Gammaproteobacteria</taxon>
        <taxon>Alteromonadales</taxon>
        <taxon>Alteromonadaceae</taxon>
        <taxon>Alteromonas/Salinimonas group</taxon>
        <taxon>Salinimonas</taxon>
    </lineage>
</organism>
<dbReference type="OrthoDB" id="5893641at2"/>
<evidence type="ECO:0000256" key="1">
    <source>
        <dbReference type="SAM" id="MobiDB-lite"/>
    </source>
</evidence>
<sequence length="622" mass="70844">MPEYGWVNFLSEAETLRRASDLVAKGEIKNAIALLEQSLLSRSCSEKIREVLAGLHARSGQAKKAREHKDAMVDSSMVHGSDDDLPDETDFAYLEAKSSQLEEAEYHFDQTITQQKPSPGPTLRLKTSSQSESAEFADDANIRYKKREVVAPPPTREEHSAESKYIDPADSPSTQNNQSVSNTNNELHSEPDSVASEHSESSTLETDAHDSKNNARKTLMLKSARQPVADNDRREVRVVYKAKSEKEASANAEVDNAQVPLTSQPGADSAQETTPELPEPHHGEPLDAENITTLPDVVEPNSESTITPLQSQAIDDADPQWEKDDFEFLNDYVDEQELQDEVTSAGEPQKIVPDDDSEEHFLFDDNEADLFDFWDDESDELEEDSENTSALENQLSREERARVVAVECILDFDWHTKTLPFLIEVFSTPGWSSTRRALEREVKAGATFDELDLAFAVKRLWQDSSRYWITFSKAWASGESADATYRHCSWKQALHLVRLFEQLPTLDEVYDLLEREFEYWYHNRILRLCFPAFNKYLFLYRLNRRNETSLFSAFDLPEEHDGLEAEWLSQPHSNPMEKLNALGVDLIEQYTTKSYYASDLYTNEYMLELYKRSGKSGKGDTE</sequence>
<protein>
    <submittedName>
        <fullName evidence="2">Uncharacterized protein</fullName>
    </submittedName>
</protein>
<name>A0A5B7YF91_9ALTE</name>
<feature type="compositionally biased region" description="Basic and acidic residues" evidence="1">
    <location>
        <begin position="187"/>
        <end position="213"/>
    </location>
</feature>
<reference evidence="2 3" key="1">
    <citation type="submission" date="2019-04" db="EMBL/GenBank/DDBJ databases">
        <title>Salinimonas iocasae sp. nov., a halophilic bacterium isolated from the outer tube casing of tubeworms in Okinawa Trough.</title>
        <authorList>
            <person name="Zhang H."/>
            <person name="Wang H."/>
            <person name="Li C."/>
        </authorList>
    </citation>
    <scope>NUCLEOTIDE SEQUENCE [LARGE SCALE GENOMIC DNA]</scope>
    <source>
        <strain evidence="2 3">KX18D6</strain>
    </source>
</reference>
<dbReference type="EMBL" id="CP039852">
    <property type="protein sequence ID" value="QCZ94367.1"/>
    <property type="molecule type" value="Genomic_DNA"/>
</dbReference>
<dbReference type="Proteomes" id="UP000304912">
    <property type="component" value="Chromosome"/>
</dbReference>
<feature type="compositionally biased region" description="Basic and acidic residues" evidence="1">
    <location>
        <begin position="230"/>
        <end position="248"/>
    </location>
</feature>
<keyword evidence="3" id="KW-1185">Reference proteome</keyword>
<dbReference type="AlphaFoldDB" id="A0A5B7YF91"/>